<dbReference type="GO" id="GO:0003724">
    <property type="term" value="F:RNA helicase activity"/>
    <property type="evidence" value="ECO:0007669"/>
    <property type="project" value="InterPro"/>
</dbReference>
<dbReference type="GO" id="GO:0003723">
    <property type="term" value="F:RNA binding"/>
    <property type="evidence" value="ECO:0007669"/>
    <property type="project" value="InterPro"/>
</dbReference>
<name>A0A6M9Z8N2_9VIRU</name>
<evidence type="ECO:0000256" key="5">
    <source>
        <dbReference type="ARBA" id="ARBA00022562"/>
    </source>
</evidence>
<evidence type="ECO:0000313" key="22">
    <source>
        <dbReference type="EMBL" id="QKN88876.1"/>
    </source>
</evidence>
<comment type="similarity">
    <text evidence="3">Belongs to the nanoviruses/circoviruses replication-associated protein family.</text>
</comment>
<keyword evidence="12" id="KW-0255">Endonuclease</keyword>
<protein>
    <recommendedName>
        <fullName evidence="4">Replication-associated protein</fullName>
    </recommendedName>
    <alternativeName>
        <fullName evidence="17">ATP-dependent helicase Rep</fullName>
    </alternativeName>
    <alternativeName>
        <fullName evidence="18">RepP</fullName>
    </alternativeName>
</protein>
<keyword evidence="11" id="KW-0547">Nucleotide-binding</keyword>
<evidence type="ECO:0000256" key="19">
    <source>
        <dbReference type="ARBA" id="ARBA00049360"/>
    </source>
</evidence>
<evidence type="ECO:0000256" key="17">
    <source>
        <dbReference type="ARBA" id="ARBA00030754"/>
    </source>
</evidence>
<keyword evidence="10" id="KW-0479">Metal-binding</keyword>
<dbReference type="GO" id="GO:0016787">
    <property type="term" value="F:hydrolase activity"/>
    <property type="evidence" value="ECO:0007669"/>
    <property type="project" value="UniProtKB-KW"/>
</dbReference>
<dbReference type="Pfam" id="PF00910">
    <property type="entry name" value="RNA_helicase"/>
    <property type="match status" value="1"/>
</dbReference>
<dbReference type="InterPro" id="IPR000605">
    <property type="entry name" value="Helicase_SF3_ssDNA/RNA_vir"/>
</dbReference>
<dbReference type="GO" id="GO:0016779">
    <property type="term" value="F:nucleotidyltransferase activity"/>
    <property type="evidence" value="ECO:0007669"/>
    <property type="project" value="UniProtKB-KW"/>
</dbReference>
<keyword evidence="6" id="KW-0808">Transferase</keyword>
<evidence type="ECO:0000313" key="21">
    <source>
        <dbReference type="EMBL" id="QKN88862.1"/>
    </source>
</evidence>
<dbReference type="GO" id="GO:0006260">
    <property type="term" value="P:DNA replication"/>
    <property type="evidence" value="ECO:0007669"/>
    <property type="project" value="UniProtKB-KW"/>
</dbReference>
<dbReference type="EMBL" id="MT138058">
    <property type="protein sequence ID" value="QKN88876.1"/>
    <property type="molecule type" value="Genomic_DNA"/>
</dbReference>
<evidence type="ECO:0000256" key="4">
    <source>
        <dbReference type="ARBA" id="ARBA00014531"/>
    </source>
</evidence>
<proteinExistence type="inferred from homology"/>
<evidence type="ECO:0000256" key="1">
    <source>
        <dbReference type="ARBA" id="ARBA00001936"/>
    </source>
</evidence>
<dbReference type="InterPro" id="IPR049912">
    <property type="entry name" value="CRESS_DNA_REP"/>
</dbReference>
<dbReference type="InterPro" id="IPR027417">
    <property type="entry name" value="P-loop_NTPase"/>
</dbReference>
<evidence type="ECO:0000256" key="9">
    <source>
        <dbReference type="ARBA" id="ARBA00022722"/>
    </source>
</evidence>
<evidence type="ECO:0000256" key="18">
    <source>
        <dbReference type="ARBA" id="ARBA00032243"/>
    </source>
</evidence>
<evidence type="ECO:0000256" key="14">
    <source>
        <dbReference type="ARBA" id="ARBA00023124"/>
    </source>
</evidence>
<evidence type="ECO:0000256" key="7">
    <source>
        <dbReference type="ARBA" id="ARBA00022695"/>
    </source>
</evidence>
<evidence type="ECO:0000256" key="8">
    <source>
        <dbReference type="ARBA" id="ARBA00022705"/>
    </source>
</evidence>
<dbReference type="GO" id="GO:0004519">
    <property type="term" value="F:endonuclease activity"/>
    <property type="evidence" value="ECO:0007669"/>
    <property type="project" value="UniProtKB-KW"/>
</dbReference>
<keyword evidence="5" id="KW-1048">Host nucleus</keyword>
<keyword evidence="8" id="KW-0235">DNA replication</keyword>
<evidence type="ECO:0000256" key="10">
    <source>
        <dbReference type="ARBA" id="ARBA00022723"/>
    </source>
</evidence>
<dbReference type="PROSITE" id="PS52020">
    <property type="entry name" value="CRESS_DNA_REP"/>
    <property type="match status" value="1"/>
</dbReference>
<evidence type="ECO:0000256" key="3">
    <source>
        <dbReference type="ARBA" id="ARBA00008545"/>
    </source>
</evidence>
<accession>A0A6M9Z8N2</accession>
<dbReference type="GO" id="GO:0000166">
    <property type="term" value="F:nucleotide binding"/>
    <property type="evidence" value="ECO:0007669"/>
    <property type="project" value="UniProtKB-KW"/>
</dbReference>
<dbReference type="GO" id="GO:0046872">
    <property type="term" value="F:metal ion binding"/>
    <property type="evidence" value="ECO:0007669"/>
    <property type="project" value="UniProtKB-KW"/>
</dbReference>
<keyword evidence="13" id="KW-0378">Hydrolase</keyword>
<comment type="cofactor">
    <cofactor evidence="1">
        <name>Mn(2+)</name>
        <dbReference type="ChEBI" id="CHEBI:29035"/>
    </cofactor>
</comment>
<sequence>MAKSRNWCFTLNNPAIGEIQFTHSYLKLLIANKELGESGTPHYQGYCEFGNPVPASTVRNFLPRAHWEIRKGTQLDAIKYCLKDYLVNYSTDPTAYTLYSDLTLAQLDDFGFIGYGVNLNISIDEFLGSLTNKKTSKLETLKQLIDDGASDKNLADSDFDTWIRHYRGLAAYRCLSVAPRTHEMEILVIFGPTGTGKSKYCLDKYPNAYWKQRSNWWDGYAQQETVIIDEFYGWLKFDLLLRLCDRYPLLVESKGGQIQLGGCKRIIFTSNSKPCDWYKVPNFPAFIRRVTKWIWMAKIEEQVEFIDYDLFNISTTTAISEYLNLTI</sequence>
<keyword evidence="16" id="KW-0511">Multifunctional enzyme</keyword>
<evidence type="ECO:0000256" key="11">
    <source>
        <dbReference type="ARBA" id="ARBA00022741"/>
    </source>
</evidence>
<dbReference type="GO" id="GO:0003677">
    <property type="term" value="F:DNA binding"/>
    <property type="evidence" value="ECO:0007669"/>
    <property type="project" value="UniProtKB-KW"/>
</dbReference>
<reference evidence="21" key="1">
    <citation type="submission" date="2020-01" db="EMBL/GenBank/DDBJ databases">
        <title>Viral genomes from wild and zoo birds in China.</title>
        <authorList>
            <person name="Yao Y."/>
            <person name="Shan T."/>
            <person name="Yang S."/>
            <person name="Zhang W."/>
        </authorList>
    </citation>
    <scope>NUCLEOTIDE SEQUENCE</scope>
    <source>
        <strain evidence="21">Zftfla01cir3</strain>
        <strain evidence="22">Zftfla02cir8</strain>
    </source>
</reference>
<evidence type="ECO:0000256" key="2">
    <source>
        <dbReference type="ARBA" id="ARBA00004147"/>
    </source>
</evidence>
<evidence type="ECO:0000256" key="15">
    <source>
        <dbReference type="ARBA" id="ARBA00023125"/>
    </source>
</evidence>
<dbReference type="Gene3D" id="3.40.50.300">
    <property type="entry name" value="P-loop containing nucleotide triphosphate hydrolases"/>
    <property type="match status" value="1"/>
</dbReference>
<keyword evidence="14" id="KW-0190">Covalent protein-DNA linkage</keyword>
<dbReference type="GO" id="GO:0042025">
    <property type="term" value="C:host cell nucleus"/>
    <property type="evidence" value="ECO:0007669"/>
    <property type="project" value="UniProtKB-SubCell"/>
</dbReference>
<keyword evidence="9" id="KW-0540">Nuclease</keyword>
<comment type="catalytic activity">
    <reaction evidence="19">
        <text>ATP + H2O = ADP + phosphate + H(+)</text>
        <dbReference type="Rhea" id="RHEA:13065"/>
        <dbReference type="ChEBI" id="CHEBI:15377"/>
        <dbReference type="ChEBI" id="CHEBI:15378"/>
        <dbReference type="ChEBI" id="CHEBI:30616"/>
        <dbReference type="ChEBI" id="CHEBI:43474"/>
        <dbReference type="ChEBI" id="CHEBI:456216"/>
    </reaction>
</comment>
<keyword evidence="7" id="KW-0548">Nucleotidyltransferase</keyword>
<dbReference type="SUPFAM" id="SSF52540">
    <property type="entry name" value="P-loop containing nucleoside triphosphate hydrolases"/>
    <property type="match status" value="1"/>
</dbReference>
<keyword evidence="15" id="KW-0238">DNA-binding</keyword>
<evidence type="ECO:0000256" key="16">
    <source>
        <dbReference type="ARBA" id="ARBA00023268"/>
    </source>
</evidence>
<dbReference type="EMBL" id="MT138051">
    <property type="protein sequence ID" value="QKN88862.1"/>
    <property type="molecule type" value="Genomic_DNA"/>
</dbReference>
<evidence type="ECO:0000256" key="13">
    <source>
        <dbReference type="ARBA" id="ARBA00022801"/>
    </source>
</evidence>
<evidence type="ECO:0000256" key="12">
    <source>
        <dbReference type="ARBA" id="ARBA00022759"/>
    </source>
</evidence>
<dbReference type="Gene3D" id="3.40.1310.20">
    <property type="match status" value="1"/>
</dbReference>
<dbReference type="Pfam" id="PF02407">
    <property type="entry name" value="Viral_Rep"/>
    <property type="match status" value="1"/>
</dbReference>
<comment type="subcellular location">
    <subcellularLocation>
        <location evidence="2">Host nucleus</location>
    </subcellularLocation>
</comment>
<evidence type="ECO:0000259" key="20">
    <source>
        <dbReference type="PROSITE" id="PS52020"/>
    </source>
</evidence>
<evidence type="ECO:0000256" key="6">
    <source>
        <dbReference type="ARBA" id="ARBA00022679"/>
    </source>
</evidence>
<feature type="domain" description="CRESS-DNA virus Rep endonuclease" evidence="20">
    <location>
        <begin position="1"/>
        <end position="94"/>
    </location>
</feature>
<organism evidence="21">
    <name type="scientific">Cressdnaviricota sp</name>
    <dbReference type="NCBI Taxonomy" id="2748378"/>
    <lineage>
        <taxon>Viruses</taxon>
        <taxon>Monodnaviria</taxon>
        <taxon>Shotokuvirae</taxon>
        <taxon>Cressdnaviricota</taxon>
    </lineage>
</organism>